<dbReference type="EMBL" id="JH767147">
    <property type="protein sequence ID" value="EQC36459.1"/>
    <property type="molecule type" value="Genomic_DNA"/>
</dbReference>
<feature type="signal peptide" evidence="3">
    <location>
        <begin position="1"/>
        <end position="28"/>
    </location>
</feature>
<dbReference type="GeneID" id="19946641"/>
<protein>
    <submittedName>
        <fullName evidence="4">Uncharacterized protein</fullName>
    </submittedName>
</protein>
<keyword evidence="2" id="KW-1133">Transmembrane helix</keyword>
<dbReference type="AlphaFoldDB" id="T0QEY8"/>
<dbReference type="RefSeq" id="XP_008609880.1">
    <property type="nucleotide sequence ID" value="XM_008611658.1"/>
</dbReference>
<feature type="chain" id="PRO_5004569817" evidence="3">
    <location>
        <begin position="29"/>
        <end position="249"/>
    </location>
</feature>
<evidence type="ECO:0000256" key="2">
    <source>
        <dbReference type="SAM" id="Phobius"/>
    </source>
</evidence>
<dbReference type="Proteomes" id="UP000030762">
    <property type="component" value="Unassembled WGS sequence"/>
</dbReference>
<dbReference type="VEuPathDB" id="FungiDB:SDRG_05914"/>
<accession>T0QEY8</accession>
<name>T0QEY8_SAPDV</name>
<dbReference type="OrthoDB" id="10357444at2759"/>
<feature type="region of interest" description="Disordered" evidence="1">
    <location>
        <begin position="213"/>
        <end position="249"/>
    </location>
</feature>
<evidence type="ECO:0000256" key="3">
    <source>
        <dbReference type="SAM" id="SignalP"/>
    </source>
</evidence>
<keyword evidence="2" id="KW-0472">Membrane</keyword>
<feature type="compositionally biased region" description="Polar residues" evidence="1">
    <location>
        <begin position="229"/>
        <end position="249"/>
    </location>
</feature>
<proteinExistence type="predicted"/>
<keyword evidence="5" id="KW-1185">Reference proteome</keyword>
<sequence length="249" mass="26599">MARRPRAARSSLSLLVLALLLMLQLTAASDSNRTEEAGVLHSDTIAPPTPTSTAAPAILHVTVAEGSPSGPWNLTNILTLSIGCIVLVAILAVVAVRARKGSRTEKIEAGPYSSTYVGDGSLYILEDLSPCPVISLRPSAAQEYQPPSLRAKRGPLPTVSPFLSTQRMYNPVSLQGTVSNAPAPYVVETPVQNPSLSESIASYLDSPFRFASECESESTPRESDESLENYDSSFGPNDTSFTSVSRYRL</sequence>
<gene>
    <name evidence="4" type="ORF">SDRG_05914</name>
</gene>
<dbReference type="InParanoid" id="T0QEY8"/>
<keyword evidence="3" id="KW-0732">Signal</keyword>
<evidence type="ECO:0000256" key="1">
    <source>
        <dbReference type="SAM" id="MobiDB-lite"/>
    </source>
</evidence>
<feature type="transmembrane region" description="Helical" evidence="2">
    <location>
        <begin position="77"/>
        <end position="96"/>
    </location>
</feature>
<reference evidence="4 5" key="1">
    <citation type="submission" date="2012-04" db="EMBL/GenBank/DDBJ databases">
        <title>The Genome Sequence of Saprolegnia declina VS20.</title>
        <authorList>
            <consortium name="The Broad Institute Genome Sequencing Platform"/>
            <person name="Russ C."/>
            <person name="Nusbaum C."/>
            <person name="Tyler B."/>
            <person name="van West P."/>
            <person name="Dieguez-Uribeondo J."/>
            <person name="de Bruijn I."/>
            <person name="Tripathy S."/>
            <person name="Jiang R."/>
            <person name="Young S.K."/>
            <person name="Zeng Q."/>
            <person name="Gargeya S."/>
            <person name="Fitzgerald M."/>
            <person name="Haas B."/>
            <person name="Abouelleil A."/>
            <person name="Alvarado L."/>
            <person name="Arachchi H.M."/>
            <person name="Berlin A."/>
            <person name="Chapman S.B."/>
            <person name="Goldberg J."/>
            <person name="Griggs A."/>
            <person name="Gujja S."/>
            <person name="Hansen M."/>
            <person name="Howarth C."/>
            <person name="Imamovic A."/>
            <person name="Larimer J."/>
            <person name="McCowen C."/>
            <person name="Montmayeur A."/>
            <person name="Murphy C."/>
            <person name="Neiman D."/>
            <person name="Pearson M."/>
            <person name="Priest M."/>
            <person name="Roberts A."/>
            <person name="Saif S."/>
            <person name="Shea T."/>
            <person name="Sisk P."/>
            <person name="Sykes S."/>
            <person name="Wortman J."/>
            <person name="Nusbaum C."/>
            <person name="Birren B."/>
        </authorList>
    </citation>
    <scope>NUCLEOTIDE SEQUENCE [LARGE SCALE GENOMIC DNA]</scope>
    <source>
        <strain evidence="4 5">VS20</strain>
    </source>
</reference>
<evidence type="ECO:0000313" key="4">
    <source>
        <dbReference type="EMBL" id="EQC36459.1"/>
    </source>
</evidence>
<dbReference type="OMA" id="LSTQRMY"/>
<organism evidence="4 5">
    <name type="scientific">Saprolegnia diclina (strain VS20)</name>
    <dbReference type="NCBI Taxonomy" id="1156394"/>
    <lineage>
        <taxon>Eukaryota</taxon>
        <taxon>Sar</taxon>
        <taxon>Stramenopiles</taxon>
        <taxon>Oomycota</taxon>
        <taxon>Saprolegniomycetes</taxon>
        <taxon>Saprolegniales</taxon>
        <taxon>Saprolegniaceae</taxon>
        <taxon>Saprolegnia</taxon>
    </lineage>
</organism>
<keyword evidence="2" id="KW-0812">Transmembrane</keyword>
<evidence type="ECO:0000313" key="5">
    <source>
        <dbReference type="Proteomes" id="UP000030762"/>
    </source>
</evidence>